<dbReference type="Pfam" id="PF12833">
    <property type="entry name" value="HTH_18"/>
    <property type="match status" value="1"/>
</dbReference>
<evidence type="ECO:0000256" key="3">
    <source>
        <dbReference type="ARBA" id="ARBA00023163"/>
    </source>
</evidence>
<keyword evidence="6" id="KW-1185">Reference proteome</keyword>
<proteinExistence type="predicted"/>
<dbReference type="Pfam" id="PF12625">
    <property type="entry name" value="Arabinose_bd"/>
    <property type="match status" value="1"/>
</dbReference>
<dbReference type="PANTHER" id="PTHR47894">
    <property type="entry name" value="HTH-TYPE TRANSCRIPTIONAL REGULATOR GADX"/>
    <property type="match status" value="1"/>
</dbReference>
<evidence type="ECO:0000313" key="5">
    <source>
        <dbReference type="EMBL" id="SDJ63539.1"/>
    </source>
</evidence>
<protein>
    <submittedName>
        <fullName evidence="5">Helix-turn-helix domain-containing protein</fullName>
    </submittedName>
</protein>
<gene>
    <name evidence="5" type="ORF">SAMN04488026_10211</name>
</gene>
<dbReference type="RefSeq" id="WP_093155723.1">
    <property type="nucleotide sequence ID" value="NZ_FNEK01000021.1"/>
</dbReference>
<evidence type="ECO:0000256" key="2">
    <source>
        <dbReference type="ARBA" id="ARBA00023125"/>
    </source>
</evidence>
<dbReference type="PANTHER" id="PTHR47894:SF4">
    <property type="entry name" value="HTH-TYPE TRANSCRIPTIONAL REGULATOR GADX"/>
    <property type="match status" value="1"/>
</dbReference>
<evidence type="ECO:0000259" key="4">
    <source>
        <dbReference type="PROSITE" id="PS01124"/>
    </source>
</evidence>
<keyword evidence="3" id="KW-0804">Transcription</keyword>
<evidence type="ECO:0000256" key="1">
    <source>
        <dbReference type="ARBA" id="ARBA00023015"/>
    </source>
</evidence>
<dbReference type="EMBL" id="FNEK01000021">
    <property type="protein sequence ID" value="SDJ63539.1"/>
    <property type="molecule type" value="Genomic_DNA"/>
</dbReference>
<dbReference type="PROSITE" id="PS01124">
    <property type="entry name" value="HTH_ARAC_FAMILY_2"/>
    <property type="match status" value="1"/>
</dbReference>
<dbReference type="OrthoDB" id="9805730at2"/>
<dbReference type="Gene3D" id="1.10.10.60">
    <property type="entry name" value="Homeodomain-like"/>
    <property type="match status" value="1"/>
</dbReference>
<dbReference type="STRING" id="571298.SAMN04488026_10211"/>
<keyword evidence="2" id="KW-0238">DNA-binding</keyword>
<evidence type="ECO:0000313" key="6">
    <source>
        <dbReference type="Proteomes" id="UP000199382"/>
    </source>
</evidence>
<dbReference type="SMART" id="SM00342">
    <property type="entry name" value="HTH_ARAC"/>
    <property type="match status" value="1"/>
</dbReference>
<dbReference type="AlphaFoldDB" id="A0A1G8VC58"/>
<dbReference type="InterPro" id="IPR018060">
    <property type="entry name" value="HTH_AraC"/>
</dbReference>
<dbReference type="InterPro" id="IPR009057">
    <property type="entry name" value="Homeodomain-like_sf"/>
</dbReference>
<dbReference type="GO" id="GO:0005829">
    <property type="term" value="C:cytosol"/>
    <property type="evidence" value="ECO:0007669"/>
    <property type="project" value="TreeGrafter"/>
</dbReference>
<dbReference type="InterPro" id="IPR032687">
    <property type="entry name" value="AraC-type_N"/>
</dbReference>
<dbReference type="SUPFAM" id="SSF46689">
    <property type="entry name" value="Homeodomain-like"/>
    <property type="match status" value="1"/>
</dbReference>
<sequence length="338" mass="36585">MHGNLVNLVELAHVVDLLDRFAGRLIVDRALKSAGLDRTMLDGMPGFIPYASEAVAIDSVARAIGDRHLGARIGQAYEYSAYGAYAHFVLGAPDLATAFDRGRRALLFTHPGSAITLRETETHLVVGRDSKGLSVVGHHHLDEGALFVIGHVARHFLGSDWTPDWVEVPETNARELAVLEDLLGTKIRAGALVPGIAIRLTDLAARNPGPPQPERTMSLGELGLLMDIAPAQTMEDAVVQMLTITSASGQTDERTIARLLAIGPRSLQRALKDEGTTFRQVRARVVSDQARSLLSETDMSLAEIGKVLGYTDPRSFRRAFKDATGLSPSAFRKAEQAR</sequence>
<keyword evidence="1" id="KW-0805">Transcription regulation</keyword>
<accession>A0A1G8VC58</accession>
<name>A0A1G8VC58_9RHOB</name>
<organism evidence="5 6">
    <name type="scientific">Aliiruegeria lutimaris</name>
    <dbReference type="NCBI Taxonomy" id="571298"/>
    <lineage>
        <taxon>Bacteria</taxon>
        <taxon>Pseudomonadati</taxon>
        <taxon>Pseudomonadota</taxon>
        <taxon>Alphaproteobacteria</taxon>
        <taxon>Rhodobacterales</taxon>
        <taxon>Roseobacteraceae</taxon>
        <taxon>Aliiruegeria</taxon>
    </lineage>
</organism>
<dbReference type="GO" id="GO:0003700">
    <property type="term" value="F:DNA-binding transcription factor activity"/>
    <property type="evidence" value="ECO:0007669"/>
    <property type="project" value="InterPro"/>
</dbReference>
<dbReference type="Proteomes" id="UP000199382">
    <property type="component" value="Unassembled WGS sequence"/>
</dbReference>
<dbReference type="GO" id="GO:0000976">
    <property type="term" value="F:transcription cis-regulatory region binding"/>
    <property type="evidence" value="ECO:0007669"/>
    <property type="project" value="TreeGrafter"/>
</dbReference>
<feature type="domain" description="HTH araC/xylS-type" evidence="4">
    <location>
        <begin position="236"/>
        <end position="334"/>
    </location>
</feature>
<reference evidence="5 6" key="1">
    <citation type="submission" date="2016-10" db="EMBL/GenBank/DDBJ databases">
        <authorList>
            <person name="de Groot N.N."/>
        </authorList>
    </citation>
    <scope>NUCLEOTIDE SEQUENCE [LARGE SCALE GENOMIC DNA]</scope>
    <source>
        <strain evidence="5 6">DSM 25294</strain>
    </source>
</reference>